<keyword evidence="1" id="KW-0812">Transmembrane</keyword>
<evidence type="ECO:0000313" key="2">
    <source>
        <dbReference type="EMBL" id="PKA45959.1"/>
    </source>
</evidence>
<gene>
    <name evidence="2" type="ORF">AXF42_Ash019720</name>
</gene>
<dbReference type="AlphaFoldDB" id="A0A2H9ZRP3"/>
<keyword evidence="3" id="KW-1185">Reference proteome</keyword>
<dbReference type="EMBL" id="KZ454627">
    <property type="protein sequence ID" value="PKA45959.1"/>
    <property type="molecule type" value="Genomic_DNA"/>
</dbReference>
<feature type="transmembrane region" description="Helical" evidence="1">
    <location>
        <begin position="6"/>
        <end position="21"/>
    </location>
</feature>
<accession>A0A2H9ZRP3</accession>
<protein>
    <submittedName>
        <fullName evidence="2">Uncharacterized protein</fullName>
    </submittedName>
</protein>
<name>A0A2H9ZRP3_9ASPA</name>
<evidence type="ECO:0000313" key="3">
    <source>
        <dbReference type="Proteomes" id="UP000236161"/>
    </source>
</evidence>
<reference evidence="2 3" key="1">
    <citation type="journal article" date="2017" name="Nature">
        <title>The Apostasia genome and the evolution of orchids.</title>
        <authorList>
            <person name="Zhang G.Q."/>
            <person name="Liu K.W."/>
            <person name="Li Z."/>
            <person name="Lohaus R."/>
            <person name="Hsiao Y.Y."/>
            <person name="Niu S.C."/>
            <person name="Wang J.Y."/>
            <person name="Lin Y.C."/>
            <person name="Xu Q."/>
            <person name="Chen L.J."/>
            <person name="Yoshida K."/>
            <person name="Fujiwara S."/>
            <person name="Wang Z.W."/>
            <person name="Zhang Y.Q."/>
            <person name="Mitsuda N."/>
            <person name="Wang M."/>
            <person name="Liu G.H."/>
            <person name="Pecoraro L."/>
            <person name="Huang H.X."/>
            <person name="Xiao X.J."/>
            <person name="Lin M."/>
            <person name="Wu X.Y."/>
            <person name="Wu W.L."/>
            <person name="Chen Y.Y."/>
            <person name="Chang S.B."/>
            <person name="Sakamoto S."/>
            <person name="Ohme-Takagi M."/>
            <person name="Yagi M."/>
            <person name="Zeng S.J."/>
            <person name="Shen C.Y."/>
            <person name="Yeh C.M."/>
            <person name="Luo Y.B."/>
            <person name="Tsai W.C."/>
            <person name="Van de Peer Y."/>
            <person name="Liu Z.J."/>
        </authorList>
    </citation>
    <scope>NUCLEOTIDE SEQUENCE [LARGE SCALE GENOMIC DNA]</scope>
    <source>
        <strain evidence="3">cv. Shenzhen</strain>
        <tissue evidence="2">Stem</tissue>
    </source>
</reference>
<proteinExistence type="predicted"/>
<sequence>MPDRVTHFFLFAISLTIYPLLQKLRSWRKRIQIGGRRPHLILTGLGQRIHHRDGSHSRTHINIRALSMWGADINT</sequence>
<keyword evidence="1" id="KW-1133">Transmembrane helix</keyword>
<keyword evidence="1" id="KW-0472">Membrane</keyword>
<dbReference type="Proteomes" id="UP000236161">
    <property type="component" value="Unassembled WGS sequence"/>
</dbReference>
<evidence type="ECO:0000256" key="1">
    <source>
        <dbReference type="SAM" id="Phobius"/>
    </source>
</evidence>
<organism evidence="2 3">
    <name type="scientific">Apostasia shenzhenica</name>
    <dbReference type="NCBI Taxonomy" id="1088818"/>
    <lineage>
        <taxon>Eukaryota</taxon>
        <taxon>Viridiplantae</taxon>
        <taxon>Streptophyta</taxon>
        <taxon>Embryophyta</taxon>
        <taxon>Tracheophyta</taxon>
        <taxon>Spermatophyta</taxon>
        <taxon>Magnoliopsida</taxon>
        <taxon>Liliopsida</taxon>
        <taxon>Asparagales</taxon>
        <taxon>Orchidaceae</taxon>
        <taxon>Apostasioideae</taxon>
        <taxon>Apostasia</taxon>
    </lineage>
</organism>